<evidence type="ECO:0000259" key="1">
    <source>
        <dbReference type="PROSITE" id="PS50943"/>
    </source>
</evidence>
<keyword evidence="3" id="KW-1185">Reference proteome</keyword>
<dbReference type="InterPro" id="IPR001387">
    <property type="entry name" value="Cro/C1-type_HTH"/>
</dbReference>
<dbReference type="CDD" id="cd00093">
    <property type="entry name" value="HTH_XRE"/>
    <property type="match status" value="1"/>
</dbReference>
<dbReference type="SMART" id="SM00530">
    <property type="entry name" value="HTH_XRE"/>
    <property type="match status" value="1"/>
</dbReference>
<evidence type="ECO:0000313" key="3">
    <source>
        <dbReference type="Proteomes" id="UP000198948"/>
    </source>
</evidence>
<dbReference type="AlphaFoldDB" id="A0A1H9RV59"/>
<dbReference type="SUPFAM" id="SSF47413">
    <property type="entry name" value="lambda repressor-like DNA-binding domains"/>
    <property type="match status" value="1"/>
</dbReference>
<dbReference type="RefSeq" id="WP_092651235.1">
    <property type="nucleotide sequence ID" value="NZ_FOHA01000005.1"/>
</dbReference>
<dbReference type="Pfam" id="PF01381">
    <property type="entry name" value="HTH_3"/>
    <property type="match status" value="1"/>
</dbReference>
<sequence length="75" mass="9122">MEYHIDLAYIKERRQEMAYSQEYLARLLGFKNACNYFKYENGTYMFKAVHLPILASLFKCELSDFFIEYREKINT</sequence>
<proteinExistence type="predicted"/>
<dbReference type="Proteomes" id="UP000198948">
    <property type="component" value="Unassembled WGS sequence"/>
</dbReference>
<evidence type="ECO:0000313" key="2">
    <source>
        <dbReference type="EMBL" id="SER76771.1"/>
    </source>
</evidence>
<dbReference type="EMBL" id="FOHA01000005">
    <property type="protein sequence ID" value="SER76771.1"/>
    <property type="molecule type" value="Genomic_DNA"/>
</dbReference>
<gene>
    <name evidence="2" type="ORF">SAMN04488559_105117</name>
</gene>
<name>A0A1H9RV59_9LACT</name>
<reference evidence="2 3" key="1">
    <citation type="submission" date="2016-10" db="EMBL/GenBank/DDBJ databases">
        <authorList>
            <person name="de Groot N.N."/>
        </authorList>
    </citation>
    <scope>NUCLEOTIDE SEQUENCE [LARGE SCALE GENOMIC DNA]</scope>
    <source>
        <strain evidence="2 3">DSM 13760</strain>
    </source>
</reference>
<feature type="domain" description="HTH cro/C1-type" evidence="1">
    <location>
        <begin position="10"/>
        <end position="65"/>
    </location>
</feature>
<dbReference type="Gene3D" id="1.10.260.40">
    <property type="entry name" value="lambda repressor-like DNA-binding domains"/>
    <property type="match status" value="1"/>
</dbReference>
<dbReference type="STRING" id="142588.SAMN04488559_105117"/>
<dbReference type="InterPro" id="IPR010982">
    <property type="entry name" value="Lambda_DNA-bd_dom_sf"/>
</dbReference>
<dbReference type="OrthoDB" id="9805856at2"/>
<organism evidence="2 3">
    <name type="scientific">Isobaculum melis</name>
    <dbReference type="NCBI Taxonomy" id="142588"/>
    <lineage>
        <taxon>Bacteria</taxon>
        <taxon>Bacillati</taxon>
        <taxon>Bacillota</taxon>
        <taxon>Bacilli</taxon>
        <taxon>Lactobacillales</taxon>
        <taxon>Carnobacteriaceae</taxon>
        <taxon>Isobaculum</taxon>
    </lineage>
</organism>
<dbReference type="PROSITE" id="PS50943">
    <property type="entry name" value="HTH_CROC1"/>
    <property type="match status" value="1"/>
</dbReference>
<accession>A0A1H9RV59</accession>
<protein>
    <submittedName>
        <fullName evidence="2">Helix-turn-helix</fullName>
    </submittedName>
</protein>
<dbReference type="GO" id="GO:0003677">
    <property type="term" value="F:DNA binding"/>
    <property type="evidence" value="ECO:0007669"/>
    <property type="project" value="InterPro"/>
</dbReference>